<feature type="region of interest" description="Disordered" evidence="1">
    <location>
        <begin position="202"/>
        <end position="227"/>
    </location>
</feature>
<evidence type="ECO:0000313" key="3">
    <source>
        <dbReference type="Proteomes" id="UP000724874"/>
    </source>
</evidence>
<feature type="compositionally biased region" description="Polar residues" evidence="1">
    <location>
        <begin position="1"/>
        <end position="15"/>
    </location>
</feature>
<feature type="compositionally biased region" description="Polar residues" evidence="1">
    <location>
        <begin position="57"/>
        <end position="67"/>
    </location>
</feature>
<feature type="compositionally biased region" description="Basic and acidic residues" evidence="1">
    <location>
        <begin position="43"/>
        <end position="52"/>
    </location>
</feature>
<evidence type="ECO:0000256" key="1">
    <source>
        <dbReference type="SAM" id="MobiDB-lite"/>
    </source>
</evidence>
<reference evidence="2" key="1">
    <citation type="submission" date="2020-11" db="EMBL/GenBank/DDBJ databases">
        <authorList>
            <consortium name="DOE Joint Genome Institute"/>
            <person name="Ahrendt S."/>
            <person name="Riley R."/>
            <person name="Andreopoulos W."/>
            <person name="LaButti K."/>
            <person name="Pangilinan J."/>
            <person name="Ruiz-duenas F.J."/>
            <person name="Barrasa J.M."/>
            <person name="Sanchez-Garcia M."/>
            <person name="Camarero S."/>
            <person name="Miyauchi S."/>
            <person name="Serrano A."/>
            <person name="Linde D."/>
            <person name="Babiker R."/>
            <person name="Drula E."/>
            <person name="Ayuso-Fernandez I."/>
            <person name="Pacheco R."/>
            <person name="Padilla G."/>
            <person name="Ferreira P."/>
            <person name="Barriuso J."/>
            <person name="Kellner H."/>
            <person name="Castanera R."/>
            <person name="Alfaro M."/>
            <person name="Ramirez L."/>
            <person name="Pisabarro A.G."/>
            <person name="Kuo A."/>
            <person name="Tritt A."/>
            <person name="Lipzen A."/>
            <person name="He G."/>
            <person name="Yan M."/>
            <person name="Ng V."/>
            <person name="Cullen D."/>
            <person name="Martin F."/>
            <person name="Rosso M.-N."/>
            <person name="Henrissat B."/>
            <person name="Hibbett D."/>
            <person name="Martinez A.T."/>
            <person name="Grigoriev I.V."/>
        </authorList>
    </citation>
    <scope>NUCLEOTIDE SEQUENCE</scope>
    <source>
        <strain evidence="2">AH 44721</strain>
    </source>
</reference>
<organism evidence="2 3">
    <name type="scientific">Gymnopilus junonius</name>
    <name type="common">Spectacular rustgill mushroom</name>
    <name type="synonym">Gymnopilus spectabilis subsp. junonius</name>
    <dbReference type="NCBI Taxonomy" id="109634"/>
    <lineage>
        <taxon>Eukaryota</taxon>
        <taxon>Fungi</taxon>
        <taxon>Dikarya</taxon>
        <taxon>Basidiomycota</taxon>
        <taxon>Agaricomycotina</taxon>
        <taxon>Agaricomycetes</taxon>
        <taxon>Agaricomycetidae</taxon>
        <taxon>Agaricales</taxon>
        <taxon>Agaricineae</taxon>
        <taxon>Hymenogastraceae</taxon>
        <taxon>Gymnopilus</taxon>
    </lineage>
</organism>
<keyword evidence="3" id="KW-1185">Reference proteome</keyword>
<evidence type="ECO:0000313" key="2">
    <source>
        <dbReference type="EMBL" id="KAF8907088.1"/>
    </source>
</evidence>
<protein>
    <submittedName>
        <fullName evidence="2">Uncharacterized protein</fullName>
    </submittedName>
</protein>
<feature type="region of interest" description="Disordered" evidence="1">
    <location>
        <begin position="1"/>
        <end position="109"/>
    </location>
</feature>
<proteinExistence type="predicted"/>
<sequence>MQMEVESNVNVNTSGAPLRAEGENDSRQIHHSASNHANPNEYINKESPREKPGALASTIQEAGSSKSSNRRSPRAPYPPSGTKPRSIPQSRPSSRPSSRQSSPSMFVASSSNISQAPLNGLPYALPSTTYLNPGDTLLFPPNLIPSPQIHGHDHVSLIACLPPPPPPFPLNPLSQSQHAERMVEVIRDEEMFVWRAMKAQERKDEKARSSEAAVQCEGSERTSEGIQTDAVHNSNEVDEKAKHTALQNTLSNERRSWSSERQSLKEEKARLKGEVDKLEGTVINLEAKLEVPSKLPPPERQKFVAKIRKLEEINWRLKGVIQHLDPEVIVTEDGYGMYTTD</sequence>
<feature type="compositionally biased region" description="Basic and acidic residues" evidence="1">
    <location>
        <begin position="252"/>
        <end position="269"/>
    </location>
</feature>
<dbReference type="AlphaFoldDB" id="A0A9P5NW10"/>
<feature type="compositionally biased region" description="Low complexity" evidence="1">
    <location>
        <begin position="84"/>
        <end position="104"/>
    </location>
</feature>
<gene>
    <name evidence="2" type="ORF">CPB84DRAFT_1844193</name>
</gene>
<accession>A0A9P5NW10</accession>
<dbReference type="Proteomes" id="UP000724874">
    <property type="component" value="Unassembled WGS sequence"/>
</dbReference>
<feature type="region of interest" description="Disordered" evidence="1">
    <location>
        <begin position="248"/>
        <end position="269"/>
    </location>
</feature>
<name>A0A9P5NW10_GYMJU</name>
<dbReference type="OrthoDB" id="10645382at2759"/>
<dbReference type="EMBL" id="JADNYJ010000016">
    <property type="protein sequence ID" value="KAF8907088.1"/>
    <property type="molecule type" value="Genomic_DNA"/>
</dbReference>
<comment type="caution">
    <text evidence="2">The sequence shown here is derived from an EMBL/GenBank/DDBJ whole genome shotgun (WGS) entry which is preliminary data.</text>
</comment>